<reference evidence="2 3" key="1">
    <citation type="journal article" date="2019" name="Int. J. Syst. Evol. Microbiol.">
        <title>The Global Catalogue of Microorganisms (GCM) 10K type strain sequencing project: providing services to taxonomists for standard genome sequencing and annotation.</title>
        <authorList>
            <consortium name="The Broad Institute Genomics Platform"/>
            <consortium name="The Broad Institute Genome Sequencing Center for Infectious Disease"/>
            <person name="Wu L."/>
            <person name="Ma J."/>
        </authorList>
    </citation>
    <scope>NUCLEOTIDE SEQUENCE [LARGE SCALE GENOMIC DNA]</scope>
    <source>
        <strain evidence="2 3">JCM 12393</strain>
    </source>
</reference>
<organism evidence="2 3">
    <name type="scientific">Kitasatospora putterlickiae</name>
    <dbReference type="NCBI Taxonomy" id="221725"/>
    <lineage>
        <taxon>Bacteria</taxon>
        <taxon>Bacillati</taxon>
        <taxon>Actinomycetota</taxon>
        <taxon>Actinomycetes</taxon>
        <taxon>Kitasatosporales</taxon>
        <taxon>Streptomycetaceae</taxon>
        <taxon>Kitasatospora</taxon>
    </lineage>
</organism>
<dbReference type="EMBL" id="BAAAKJ010000126">
    <property type="protein sequence ID" value="GAA1392633.1"/>
    <property type="molecule type" value="Genomic_DNA"/>
</dbReference>
<feature type="region of interest" description="Disordered" evidence="1">
    <location>
        <begin position="1"/>
        <end position="82"/>
    </location>
</feature>
<evidence type="ECO:0000313" key="2">
    <source>
        <dbReference type="EMBL" id="GAA1392633.1"/>
    </source>
</evidence>
<evidence type="ECO:0000256" key="1">
    <source>
        <dbReference type="SAM" id="MobiDB-lite"/>
    </source>
</evidence>
<evidence type="ECO:0000313" key="3">
    <source>
        <dbReference type="Proteomes" id="UP001499863"/>
    </source>
</evidence>
<gene>
    <name evidence="2" type="ORF">GCM10009639_24610</name>
</gene>
<keyword evidence="3" id="KW-1185">Reference proteome</keyword>
<accession>A0ABN1XY28</accession>
<sequence>MSARRRSWAASVNQATGDPEAEPAPWPEGGGPLGRGPEGGRPEGGEAAGGGGSKPGPAVSDAPAEDEEGDGPEPPAADRAAP</sequence>
<dbReference type="Proteomes" id="UP001499863">
    <property type="component" value="Unassembled WGS sequence"/>
</dbReference>
<protein>
    <submittedName>
        <fullName evidence="2">Uncharacterized protein</fullName>
    </submittedName>
</protein>
<feature type="compositionally biased region" description="Gly residues" evidence="1">
    <location>
        <begin position="28"/>
        <end position="37"/>
    </location>
</feature>
<comment type="caution">
    <text evidence="2">The sequence shown here is derived from an EMBL/GenBank/DDBJ whole genome shotgun (WGS) entry which is preliminary data.</text>
</comment>
<name>A0ABN1XY28_9ACTN</name>
<proteinExistence type="predicted"/>